<feature type="transmembrane region" description="Helical" evidence="7">
    <location>
        <begin position="209"/>
        <end position="231"/>
    </location>
</feature>
<accession>A0A845LXI5</accession>
<feature type="transmembrane region" description="Helical" evidence="7">
    <location>
        <begin position="409"/>
        <end position="428"/>
    </location>
</feature>
<dbReference type="RefSeq" id="WP_161350613.1">
    <property type="nucleotide sequence ID" value="NZ_WTUX01000010.1"/>
</dbReference>
<protein>
    <submittedName>
        <fullName evidence="8">Oligosaccharide flippase family protein</fullName>
    </submittedName>
</protein>
<feature type="transmembrane region" description="Helical" evidence="7">
    <location>
        <begin position="43"/>
        <end position="65"/>
    </location>
</feature>
<evidence type="ECO:0000256" key="4">
    <source>
        <dbReference type="ARBA" id="ARBA00022692"/>
    </source>
</evidence>
<feature type="transmembrane region" description="Helical" evidence="7">
    <location>
        <begin position="440"/>
        <end position="461"/>
    </location>
</feature>
<evidence type="ECO:0000256" key="7">
    <source>
        <dbReference type="SAM" id="Phobius"/>
    </source>
</evidence>
<evidence type="ECO:0000256" key="2">
    <source>
        <dbReference type="ARBA" id="ARBA00007430"/>
    </source>
</evidence>
<evidence type="ECO:0000256" key="5">
    <source>
        <dbReference type="ARBA" id="ARBA00022989"/>
    </source>
</evidence>
<comment type="similarity">
    <text evidence="2">Belongs to the polysaccharide synthase family.</text>
</comment>
<feature type="transmembrane region" description="Helical" evidence="7">
    <location>
        <begin position="170"/>
        <end position="189"/>
    </location>
</feature>
<feature type="transmembrane region" description="Helical" evidence="7">
    <location>
        <begin position="286"/>
        <end position="309"/>
    </location>
</feature>
<feature type="transmembrane region" description="Helical" evidence="7">
    <location>
        <begin position="315"/>
        <end position="335"/>
    </location>
</feature>
<comment type="caution">
    <text evidence="8">The sequence shown here is derived from an EMBL/GenBank/DDBJ whole genome shotgun (WGS) entry which is preliminary data.</text>
</comment>
<dbReference type="Proteomes" id="UP000467322">
    <property type="component" value="Unassembled WGS sequence"/>
</dbReference>
<evidence type="ECO:0000256" key="3">
    <source>
        <dbReference type="ARBA" id="ARBA00022475"/>
    </source>
</evidence>
<evidence type="ECO:0000313" key="8">
    <source>
        <dbReference type="EMBL" id="MZR12495.1"/>
    </source>
</evidence>
<proteinExistence type="inferred from homology"/>
<dbReference type="GO" id="GO:0005886">
    <property type="term" value="C:plasma membrane"/>
    <property type="evidence" value="ECO:0007669"/>
    <property type="project" value="UniProtKB-SubCell"/>
</dbReference>
<keyword evidence="9" id="KW-1185">Reference proteome</keyword>
<dbReference type="AlphaFoldDB" id="A0A845LXI5"/>
<reference evidence="8 9" key="1">
    <citation type="submission" date="2019-12" db="EMBL/GenBank/DDBJ databases">
        <title>Maritimibacter sp. nov. sp. isolated from sea sand.</title>
        <authorList>
            <person name="Kim J."/>
            <person name="Jeong S.E."/>
            <person name="Jung H.S."/>
            <person name="Jeon C.O."/>
        </authorList>
    </citation>
    <scope>NUCLEOTIDE SEQUENCE [LARGE SCALE GENOMIC DNA]</scope>
    <source>
        <strain evidence="8 9">DP07</strain>
    </source>
</reference>
<keyword evidence="3" id="KW-1003">Cell membrane</keyword>
<sequence>MLKSLAAPYVVGVASRVVGQVISFCAVAVASRYLDLEGFGVYAYGWALTVIATTFVFTGFYQSLLRSQNFERDRHTLFWAKLAVGALGMAVIFAVGLLHGGTGALEGRMLILLAPLPFVIVPTAWWEAQMVREAKVRAASIYVVVSEALGLAAAIALLERGWGAEALVASRYVSTLAGLIITGSLVRALPRVELRGDALRDARQTATSLWGTTSVGLLTNYGADLVLGAFLSPSVVGAYRGGARIAMTATNLVLQPLGLLSWSKFTRIEKEGLGKEAMRRAWHENMSLAASLLWPMAVAVGLLAPALVVTLLDETWLAAASIVAILSLSKSIAFFSNLLEPTMLTTGNAGQQLRIRATGAVTLIALLIAFGRFGPEQAAYAHLGASVVVGVLSLIATKRALEFRVMEMVRTFLPGIALAGLTYGAITGSAGLWDSLGTELGLGLAIAVAAVVWSALMLVFLRRRVLKLPTP</sequence>
<feature type="transmembrane region" description="Helical" evidence="7">
    <location>
        <begin position="379"/>
        <end position="397"/>
    </location>
</feature>
<dbReference type="InterPro" id="IPR050833">
    <property type="entry name" value="Poly_Biosynth_Transport"/>
</dbReference>
<evidence type="ECO:0000256" key="1">
    <source>
        <dbReference type="ARBA" id="ARBA00004651"/>
    </source>
</evidence>
<keyword evidence="5 7" id="KW-1133">Transmembrane helix</keyword>
<comment type="subcellular location">
    <subcellularLocation>
        <location evidence="1">Cell membrane</location>
        <topology evidence="1">Multi-pass membrane protein</topology>
    </subcellularLocation>
</comment>
<feature type="transmembrane region" description="Helical" evidence="7">
    <location>
        <begin position="355"/>
        <end position="373"/>
    </location>
</feature>
<dbReference type="EMBL" id="WTUX01000010">
    <property type="protein sequence ID" value="MZR12495.1"/>
    <property type="molecule type" value="Genomic_DNA"/>
</dbReference>
<dbReference type="PANTHER" id="PTHR30250:SF10">
    <property type="entry name" value="LIPOPOLYSACCHARIDE BIOSYNTHESIS PROTEIN WZXC"/>
    <property type="match status" value="1"/>
</dbReference>
<name>A0A845LXI5_9RHOB</name>
<feature type="transmembrane region" description="Helical" evidence="7">
    <location>
        <begin position="243"/>
        <end position="265"/>
    </location>
</feature>
<evidence type="ECO:0000256" key="6">
    <source>
        <dbReference type="ARBA" id="ARBA00023136"/>
    </source>
</evidence>
<keyword evidence="6 7" id="KW-0472">Membrane</keyword>
<gene>
    <name evidence="8" type="ORF">GQE99_05625</name>
</gene>
<dbReference type="PANTHER" id="PTHR30250">
    <property type="entry name" value="PST FAMILY PREDICTED COLANIC ACID TRANSPORTER"/>
    <property type="match status" value="1"/>
</dbReference>
<keyword evidence="4 7" id="KW-0812">Transmembrane</keyword>
<feature type="transmembrane region" description="Helical" evidence="7">
    <location>
        <begin position="109"/>
        <end position="126"/>
    </location>
</feature>
<organism evidence="8 9">
    <name type="scientific">Maritimibacter harenae</name>
    <dbReference type="NCBI Taxonomy" id="2606218"/>
    <lineage>
        <taxon>Bacteria</taxon>
        <taxon>Pseudomonadati</taxon>
        <taxon>Pseudomonadota</taxon>
        <taxon>Alphaproteobacteria</taxon>
        <taxon>Rhodobacterales</taxon>
        <taxon>Roseobacteraceae</taxon>
        <taxon>Maritimibacter</taxon>
    </lineage>
</organism>
<feature type="transmembrane region" description="Helical" evidence="7">
    <location>
        <begin position="138"/>
        <end position="158"/>
    </location>
</feature>
<evidence type="ECO:0000313" key="9">
    <source>
        <dbReference type="Proteomes" id="UP000467322"/>
    </source>
</evidence>
<feature type="transmembrane region" description="Helical" evidence="7">
    <location>
        <begin position="77"/>
        <end position="97"/>
    </location>
</feature>
<dbReference type="Pfam" id="PF13440">
    <property type="entry name" value="Polysacc_synt_3"/>
    <property type="match status" value="1"/>
</dbReference>